<feature type="domain" description="Photosynthesis system II assembly factor Ycf48/Hcf136-like" evidence="4">
    <location>
        <begin position="265"/>
        <end position="340"/>
    </location>
</feature>
<dbReference type="Pfam" id="PF14870">
    <property type="entry name" value="PSII_BNR"/>
    <property type="match status" value="3"/>
</dbReference>
<protein>
    <recommendedName>
        <fullName evidence="4">Photosynthesis system II assembly factor Ycf48/Hcf136-like domain-containing protein</fullName>
    </recommendedName>
</protein>
<evidence type="ECO:0000256" key="1">
    <source>
        <dbReference type="ARBA" id="ARBA00022531"/>
    </source>
</evidence>
<dbReference type="GO" id="GO:0009523">
    <property type="term" value="C:photosystem II"/>
    <property type="evidence" value="ECO:0007669"/>
    <property type="project" value="UniProtKB-KW"/>
</dbReference>
<dbReference type="EMBL" id="MELK01000048">
    <property type="protein sequence ID" value="OFW56152.1"/>
    <property type="molecule type" value="Genomic_DNA"/>
</dbReference>
<evidence type="ECO:0000313" key="6">
    <source>
        <dbReference type="Proteomes" id="UP000177876"/>
    </source>
</evidence>
<dbReference type="PANTHER" id="PTHR47199">
    <property type="entry name" value="PHOTOSYSTEM II STABILITY/ASSEMBLY FACTOR HCF136, CHLOROPLASTIC"/>
    <property type="match status" value="1"/>
</dbReference>
<dbReference type="Gene3D" id="2.130.10.10">
    <property type="entry name" value="YVTN repeat-like/Quinoprotein amine dehydrogenase"/>
    <property type="match status" value="4"/>
</dbReference>
<keyword evidence="1" id="KW-0602">Photosynthesis</keyword>
<feature type="domain" description="Photosynthesis system II assembly factor Ycf48/Hcf136-like" evidence="4">
    <location>
        <begin position="355"/>
        <end position="470"/>
    </location>
</feature>
<keyword evidence="3" id="KW-0732">Signal</keyword>
<dbReference type="InterPro" id="IPR028203">
    <property type="entry name" value="PSII_CF48-like_dom"/>
</dbReference>
<organism evidence="5 6">
    <name type="scientific">Candidatus Solincola sediminis</name>
    <dbReference type="NCBI Taxonomy" id="1797199"/>
    <lineage>
        <taxon>Bacteria</taxon>
        <taxon>Bacillati</taxon>
        <taxon>Actinomycetota</taxon>
        <taxon>Candidatus Geothermincolia</taxon>
        <taxon>Candidatus Geothermincolales</taxon>
        <taxon>Candidatus Geothermincolaceae</taxon>
        <taxon>Candidatus Solincola</taxon>
    </lineage>
</organism>
<dbReference type="GO" id="GO:0015979">
    <property type="term" value="P:photosynthesis"/>
    <property type="evidence" value="ECO:0007669"/>
    <property type="project" value="UniProtKB-KW"/>
</dbReference>
<dbReference type="SUPFAM" id="SSF110296">
    <property type="entry name" value="Oligoxyloglucan reducing end-specific cellobiohydrolase"/>
    <property type="match status" value="2"/>
</dbReference>
<evidence type="ECO:0000313" key="5">
    <source>
        <dbReference type="EMBL" id="OFW56152.1"/>
    </source>
</evidence>
<feature type="domain" description="Photosynthesis system II assembly factor Ycf48/Hcf136-like" evidence="4">
    <location>
        <begin position="50"/>
        <end position="175"/>
    </location>
</feature>
<dbReference type="Gene3D" id="2.60.290.11">
    <property type="entry name" value="TM1070-like"/>
    <property type="match status" value="4"/>
</dbReference>
<dbReference type="InterPro" id="IPR036698">
    <property type="entry name" value="TM1070-like_sf"/>
</dbReference>
<evidence type="ECO:0000256" key="3">
    <source>
        <dbReference type="SAM" id="SignalP"/>
    </source>
</evidence>
<dbReference type="AlphaFoldDB" id="A0A1F2WH17"/>
<feature type="signal peptide" evidence="3">
    <location>
        <begin position="1"/>
        <end position="36"/>
    </location>
</feature>
<comment type="caution">
    <text evidence="5">The sequence shown here is derived from an EMBL/GenBank/DDBJ whole genome shotgun (WGS) entry which is preliminary data.</text>
</comment>
<dbReference type="STRING" id="1797197.A2Y75_03255"/>
<gene>
    <name evidence="5" type="ORF">A2Y75_03255</name>
</gene>
<dbReference type="PANTHER" id="PTHR47199:SF2">
    <property type="entry name" value="PHOTOSYSTEM II STABILITY_ASSEMBLY FACTOR HCF136, CHLOROPLASTIC"/>
    <property type="match status" value="1"/>
</dbReference>
<feature type="chain" id="PRO_5009484190" description="Photosynthesis system II assembly factor Ycf48/Hcf136-like domain-containing protein" evidence="3">
    <location>
        <begin position="37"/>
        <end position="1167"/>
    </location>
</feature>
<evidence type="ECO:0000256" key="2">
    <source>
        <dbReference type="ARBA" id="ARBA00023276"/>
    </source>
</evidence>
<name>A0A1F2WH17_9ACTN</name>
<reference evidence="5 6" key="1">
    <citation type="journal article" date="2016" name="Nat. Commun.">
        <title>Thousands of microbial genomes shed light on interconnected biogeochemical processes in an aquifer system.</title>
        <authorList>
            <person name="Anantharaman K."/>
            <person name="Brown C.T."/>
            <person name="Hug L.A."/>
            <person name="Sharon I."/>
            <person name="Castelle C.J."/>
            <person name="Probst A.J."/>
            <person name="Thomas B.C."/>
            <person name="Singh A."/>
            <person name="Wilkins M.J."/>
            <person name="Karaoz U."/>
            <person name="Brodie E.L."/>
            <person name="Williams K.H."/>
            <person name="Hubbard S.S."/>
            <person name="Banfield J.F."/>
        </authorList>
    </citation>
    <scope>NUCLEOTIDE SEQUENCE [LARGE SCALE GENOMIC DNA]</scope>
</reference>
<dbReference type="InterPro" id="IPR015943">
    <property type="entry name" value="WD40/YVTN_repeat-like_dom_sf"/>
</dbReference>
<proteinExistence type="predicted"/>
<dbReference type="Proteomes" id="UP000177876">
    <property type="component" value="Unassembled WGS sequence"/>
</dbReference>
<accession>A0A1F2WH17</accession>
<evidence type="ECO:0000259" key="4">
    <source>
        <dbReference type="Pfam" id="PF14870"/>
    </source>
</evidence>
<keyword evidence="2" id="KW-0604">Photosystem II</keyword>
<sequence length="1167" mass="123015">MKAWIYYRFKPVRMVMPAALLCLLMLFPLQMGVAPAAGSTCPDFYWQNPLPQGNSLNDIEALGAGAAIAVGDHGTILKTTDGGSNWESLPSGTDNDLYAVSAADANTIWVVGDQGTILKTVDGGSTWTTQVSPIGSEIYGVSAMDGNVAWAASAGDSVQGGVVMRTLDGGNNWENKSPGTFPILSDVHALSADFAWLCGPGAISRTTDGGAHWDNETLPVSTYFNRIQVIDTSKAMVVGYDGTFLKTDNGGANWSRVNTGTSRDINSLSFLTDQSGWIVGDSGMIARTSDGGAHWDNQQSGSSLVLNGVDARDANYVWVSGAAGELLLTADAGINWKRLSSGDTDSLLSICAAGDRTLWAVGDDSTVLKTDDGGNHWLNQAPPVATDYSGVSAFDQRVAWAVGGKGSIIHTLDGGVAWCAQNSGVQENLLSVTAVGTNDAWAAGAKGILLKTGDGGQTWTALATGSTGEIEVEALNGTTAWIYGTDAYVARTDDAGSSWQTQEISMGPDYIVDRICCISAVDTATAYATVIANYRGRIGDFSVIFKTTDGGQHWANTCGPGQGFLDLFAVAAADVNTAWAGGLFGLVLKTSDGGKSWVQQETMTDSIVNAAVATNDKTAWIAAMQGNILRTTNPDIYAVSPYEGMNTDASCIVEVRGVGFQAGLSLDLVRNGEVIHAKNINIVSPADLTCEFDLRGFTEGAWDLEATNTNGLACTLPEAFHIISASHWYLAEGSTGSDERGGFETWLLIQNPGAEPATAALTYLTGGGKVTGPSVVLQPQTRATIDIGMTVPGEWNVSAQVDADKPVIVERAMYWNAAGGLYRQACGESIGSSYLSKIWLLAEGSTGSDSRGSFETWILLCNPGDEAASASLSFMTPGGLVTGPVVEVAPGTRQSVNVGNSVPNEWQVSTRVDSDQPILAERAMYWSTPTVYRTSAHTSIGVANPATRWYLAEGSTGSDSRGFFESWILVENPGEHVASVQIFYQTDAGQVTGPSFELLPGTRASLNVGSSVPDRFSVSTVVESSNPVVVERAVYWNAAGLTRLSATDSIGAPCASTQWDLAEGSTGMDERGNFETWILVQNPNQSPAEVHLEYMTPSGPVTGPAFILPAETRITLSVGATVPDQWSVATTVTSNVPVVAERAMYWNTPALYRQAASDSIGFCLLEQ</sequence>